<feature type="non-terminal residue" evidence="1">
    <location>
        <position position="1"/>
    </location>
</feature>
<reference evidence="1" key="1">
    <citation type="journal article" date="2019" name="Sci. Rep.">
        <title>Draft genome of Tanacetum cinerariifolium, the natural source of mosquito coil.</title>
        <authorList>
            <person name="Yamashiro T."/>
            <person name="Shiraishi A."/>
            <person name="Satake H."/>
            <person name="Nakayama K."/>
        </authorList>
    </citation>
    <scope>NUCLEOTIDE SEQUENCE</scope>
</reference>
<evidence type="ECO:0000313" key="1">
    <source>
        <dbReference type="EMBL" id="GFD54636.1"/>
    </source>
</evidence>
<organism evidence="1">
    <name type="scientific">Tanacetum cinerariifolium</name>
    <name type="common">Dalmatian daisy</name>
    <name type="synonym">Chrysanthemum cinerariifolium</name>
    <dbReference type="NCBI Taxonomy" id="118510"/>
    <lineage>
        <taxon>Eukaryota</taxon>
        <taxon>Viridiplantae</taxon>
        <taxon>Streptophyta</taxon>
        <taxon>Embryophyta</taxon>
        <taxon>Tracheophyta</taxon>
        <taxon>Spermatophyta</taxon>
        <taxon>Magnoliopsida</taxon>
        <taxon>eudicotyledons</taxon>
        <taxon>Gunneridae</taxon>
        <taxon>Pentapetalae</taxon>
        <taxon>asterids</taxon>
        <taxon>campanulids</taxon>
        <taxon>Asterales</taxon>
        <taxon>Asteraceae</taxon>
        <taxon>Asteroideae</taxon>
        <taxon>Anthemideae</taxon>
        <taxon>Anthemidinae</taxon>
        <taxon>Tanacetum</taxon>
    </lineage>
</organism>
<dbReference type="EMBL" id="BKCJ011808222">
    <property type="protein sequence ID" value="GFD54636.1"/>
    <property type="molecule type" value="Genomic_DNA"/>
</dbReference>
<protein>
    <submittedName>
        <fullName evidence="1">Uncharacterized protein</fullName>
    </submittedName>
</protein>
<accession>A0A699X9Y2</accession>
<comment type="caution">
    <text evidence="1">The sequence shown here is derived from an EMBL/GenBank/DDBJ whole genome shotgun (WGS) entry which is preliminary data.</text>
</comment>
<name>A0A699X9Y2_TANCI</name>
<proteinExistence type="predicted"/>
<sequence length="83" mass="8975">PARLSEGSLYTANTLLRQDEGAIGYLRPARTGVCIDIAKAVQCVAYSSRVHKNFSGRGCRDCAGLAQTRMRASALERTLLKSC</sequence>
<dbReference type="AlphaFoldDB" id="A0A699X9Y2"/>
<gene>
    <name evidence="1" type="ORF">Tci_926605</name>
</gene>